<dbReference type="Proteomes" id="UP000662373">
    <property type="component" value="Unassembled WGS sequence"/>
</dbReference>
<protein>
    <recommendedName>
        <fullName evidence="4">DUF5689 domain-containing protein</fullName>
    </recommendedName>
</protein>
<feature type="chain" id="PRO_5037414040" description="DUF5689 domain-containing protein" evidence="1">
    <location>
        <begin position="22"/>
        <end position="554"/>
    </location>
</feature>
<gene>
    <name evidence="2" type="ORF">JEM65_13135</name>
</gene>
<comment type="caution">
    <text evidence="2">The sequence shown here is derived from an EMBL/GenBank/DDBJ whole genome shotgun (WGS) entry which is preliminary data.</text>
</comment>
<organism evidence="2 3">
    <name type="scientific">Gelidibacter salicanalis</name>
    <dbReference type="NCBI Taxonomy" id="291193"/>
    <lineage>
        <taxon>Bacteria</taxon>
        <taxon>Pseudomonadati</taxon>
        <taxon>Bacteroidota</taxon>
        <taxon>Flavobacteriia</taxon>
        <taxon>Flavobacteriales</taxon>
        <taxon>Flavobacteriaceae</taxon>
        <taxon>Gelidibacter</taxon>
    </lineage>
</organism>
<feature type="signal peptide" evidence="1">
    <location>
        <begin position="1"/>
        <end position="21"/>
    </location>
</feature>
<reference evidence="2 3" key="1">
    <citation type="submission" date="2020-09" db="EMBL/GenBank/DDBJ databases">
        <title>Draft genome of Gelidibacter salicanalis PAMC21136.</title>
        <authorList>
            <person name="Park H."/>
        </authorList>
    </citation>
    <scope>NUCLEOTIDE SEQUENCE [LARGE SCALE GENOMIC DNA]</scope>
    <source>
        <strain evidence="2 3">PAMC21136</strain>
    </source>
</reference>
<dbReference type="PROSITE" id="PS51257">
    <property type="entry name" value="PROKAR_LIPOPROTEIN"/>
    <property type="match status" value="1"/>
</dbReference>
<name>A0A934NDC6_9FLAO</name>
<proteinExistence type="predicted"/>
<evidence type="ECO:0000256" key="1">
    <source>
        <dbReference type="SAM" id="SignalP"/>
    </source>
</evidence>
<sequence length="554" mass="61061">MKKIIYTVLTLVLILTFSCDSDEYEAPFGDFSSHEWITTSGFEETDYVLALNDYIGFRDVSRNAIEHSWSIPSGTRILSNDFTENDSIYASFIVGNGPGASDQKLLNLLFVESGVKEVVLRNVYRNQVENSVELNGKWVVEERFTVNVFDDVKPSFKVMRGIEEILSVSETDFPNAANSASWPTVTIEAGEQLTYIDLTTVGMPDTRTWTFNGGNIQTSNAATANVFYNGLGNFLAGSINSRRANADKPDGEAIKVIPLKIEVIPSTQPFIINGSLTESASEIISFDVTGELASVAGEEGNFVVNVMNAVTEFNQNIPVQTVAINGSNATQIDLTLSAPIFNSDVITVTYTEGNIKSIDSRVLQSFGPETVQMFFEGSMNIAGFTGYEVEWEGSGNQFKKANTEGYFAQHNGNSEAGPLYYYRDTSMPYEGNSSMKFETPTSGIPNLARLQGSQFSTLSPVNSGTYVPSVWIYIDAATTLNTIDYNFTDGPRLSFDISSAPKEKWVQLKLPEITLGDIDSGRLDIEIGKTGQDDEKVQKLWLDNFDLLIIELRK</sequence>
<keyword evidence="3" id="KW-1185">Reference proteome</keyword>
<dbReference type="AlphaFoldDB" id="A0A934NDC6"/>
<keyword evidence="1" id="KW-0732">Signal</keyword>
<dbReference type="RefSeq" id="WP_199600259.1">
    <property type="nucleotide sequence ID" value="NZ_JAEHJZ010000032.1"/>
</dbReference>
<evidence type="ECO:0000313" key="2">
    <source>
        <dbReference type="EMBL" id="MBJ7881580.1"/>
    </source>
</evidence>
<evidence type="ECO:0000313" key="3">
    <source>
        <dbReference type="Proteomes" id="UP000662373"/>
    </source>
</evidence>
<evidence type="ECO:0008006" key="4">
    <source>
        <dbReference type="Google" id="ProtNLM"/>
    </source>
</evidence>
<dbReference type="EMBL" id="JAEHJZ010000032">
    <property type="protein sequence ID" value="MBJ7881580.1"/>
    <property type="molecule type" value="Genomic_DNA"/>
</dbReference>
<accession>A0A934NDC6</accession>